<keyword evidence="1" id="KW-0812">Transmembrane</keyword>
<evidence type="ECO:0000256" key="1">
    <source>
        <dbReference type="SAM" id="Phobius"/>
    </source>
</evidence>
<accession>A0ABN8GWT3</accession>
<gene>
    <name evidence="2" type="ORF">PAECIP111891_05035</name>
</gene>
<name>A0ABN8GWT3_9BACL</name>
<dbReference type="RefSeq" id="WP_236291154.1">
    <property type="nucleotide sequence ID" value="NZ_CAKMMW010000019.1"/>
</dbReference>
<organism evidence="2 3">
    <name type="scientific">Paenibacillus allorhizoplanae</name>
    <dbReference type="NCBI Taxonomy" id="2905648"/>
    <lineage>
        <taxon>Bacteria</taxon>
        <taxon>Bacillati</taxon>
        <taxon>Bacillota</taxon>
        <taxon>Bacilli</taxon>
        <taxon>Bacillales</taxon>
        <taxon>Paenibacillaceae</taxon>
        <taxon>Paenibacillus</taxon>
    </lineage>
</organism>
<evidence type="ECO:0000313" key="2">
    <source>
        <dbReference type="EMBL" id="CAH1220481.1"/>
    </source>
</evidence>
<keyword evidence="1" id="KW-1133">Transmembrane helix</keyword>
<reference evidence="2" key="1">
    <citation type="submission" date="2022-01" db="EMBL/GenBank/DDBJ databases">
        <authorList>
            <person name="Criscuolo A."/>
        </authorList>
    </citation>
    <scope>NUCLEOTIDE SEQUENCE</scope>
    <source>
        <strain evidence="2">CIP111891</strain>
    </source>
</reference>
<sequence>MQNLQICGLGFIVLCIMYYLVIDVFEKSKRLRQTASNLQEPLTAAVPPITIKVAPPIQEGVYPMYIDCSRNEQFIPQHSNNALTPVTI</sequence>
<comment type="caution">
    <text evidence="2">The sequence shown here is derived from an EMBL/GenBank/DDBJ whole genome shotgun (WGS) entry which is preliminary data.</text>
</comment>
<feature type="transmembrane region" description="Helical" evidence="1">
    <location>
        <begin position="6"/>
        <end position="25"/>
    </location>
</feature>
<dbReference type="EMBL" id="CAKMMW010000019">
    <property type="protein sequence ID" value="CAH1220481.1"/>
    <property type="molecule type" value="Genomic_DNA"/>
</dbReference>
<proteinExistence type="predicted"/>
<keyword evidence="1" id="KW-0472">Membrane</keyword>
<evidence type="ECO:0000313" key="3">
    <source>
        <dbReference type="Proteomes" id="UP000838821"/>
    </source>
</evidence>
<protein>
    <submittedName>
        <fullName evidence="2">Uncharacterized protein</fullName>
    </submittedName>
</protein>
<keyword evidence="3" id="KW-1185">Reference proteome</keyword>
<dbReference type="Proteomes" id="UP000838821">
    <property type="component" value="Unassembled WGS sequence"/>
</dbReference>